<dbReference type="RefSeq" id="WP_310010447.1">
    <property type="nucleotide sequence ID" value="NZ_JAVDQT010000001.1"/>
</dbReference>
<dbReference type="EMBL" id="JAVDQT010000001">
    <property type="protein sequence ID" value="MDR6431250.1"/>
    <property type="molecule type" value="Genomic_DNA"/>
</dbReference>
<dbReference type="Proteomes" id="UP001184614">
    <property type="component" value="Unassembled WGS sequence"/>
</dbReference>
<organism evidence="2 3">
    <name type="scientific">Brucella pseudogrignonensis</name>
    <dbReference type="NCBI Taxonomy" id="419475"/>
    <lineage>
        <taxon>Bacteria</taxon>
        <taxon>Pseudomonadati</taxon>
        <taxon>Pseudomonadota</taxon>
        <taxon>Alphaproteobacteria</taxon>
        <taxon>Hyphomicrobiales</taxon>
        <taxon>Brucellaceae</taxon>
        <taxon>Brucella/Ochrobactrum group</taxon>
        <taxon>Brucella</taxon>
    </lineage>
</organism>
<dbReference type="InterPro" id="IPR027417">
    <property type="entry name" value="P-loop_NTPase"/>
</dbReference>
<dbReference type="SUPFAM" id="SSF52540">
    <property type="entry name" value="P-loop containing nucleoside triphosphate hydrolases"/>
    <property type="match status" value="2"/>
</dbReference>
<dbReference type="CDD" id="cd18809">
    <property type="entry name" value="SF1_C_RecD"/>
    <property type="match status" value="1"/>
</dbReference>
<accession>A0ABU1M5B9</accession>
<dbReference type="Pfam" id="PF13538">
    <property type="entry name" value="UvrD_C_2"/>
    <property type="match status" value="1"/>
</dbReference>
<dbReference type="GO" id="GO:0008854">
    <property type="term" value="F:exodeoxyribonuclease V activity"/>
    <property type="evidence" value="ECO:0007669"/>
    <property type="project" value="UniProtKB-EC"/>
</dbReference>
<dbReference type="InterPro" id="IPR003593">
    <property type="entry name" value="AAA+_ATPase"/>
</dbReference>
<evidence type="ECO:0000259" key="1">
    <source>
        <dbReference type="SMART" id="SM00382"/>
    </source>
</evidence>
<evidence type="ECO:0000313" key="2">
    <source>
        <dbReference type="EMBL" id="MDR6431250.1"/>
    </source>
</evidence>
<dbReference type="InterPro" id="IPR051055">
    <property type="entry name" value="PIF1_helicase"/>
</dbReference>
<feature type="domain" description="AAA+ ATPase" evidence="1">
    <location>
        <begin position="23"/>
        <end position="203"/>
    </location>
</feature>
<dbReference type="PANTHER" id="PTHR47642">
    <property type="entry name" value="ATP-DEPENDENT DNA HELICASE"/>
    <property type="match status" value="1"/>
</dbReference>
<evidence type="ECO:0000313" key="3">
    <source>
        <dbReference type="Proteomes" id="UP001184614"/>
    </source>
</evidence>
<protein>
    <submittedName>
        <fullName evidence="2">Exodeoxyribonuclease-5</fullName>
        <ecNumber evidence="2">3.1.11.5</ecNumber>
    </submittedName>
</protein>
<dbReference type="EC" id="3.1.11.5" evidence="2"/>
<dbReference type="Gene3D" id="3.40.50.300">
    <property type="entry name" value="P-loop containing nucleotide triphosphate hydrolases"/>
    <property type="match status" value="2"/>
</dbReference>
<dbReference type="Pfam" id="PF13604">
    <property type="entry name" value="AAA_30"/>
    <property type="match status" value="1"/>
</dbReference>
<gene>
    <name evidence="2" type="ORF">J2782_000955</name>
</gene>
<dbReference type="SMART" id="SM00382">
    <property type="entry name" value="AAA"/>
    <property type="match status" value="1"/>
</dbReference>
<keyword evidence="2" id="KW-0378">Hydrolase</keyword>
<comment type="caution">
    <text evidence="2">The sequence shown here is derived from an EMBL/GenBank/DDBJ whole genome shotgun (WGS) entry which is preliminary data.</text>
</comment>
<keyword evidence="3" id="KW-1185">Reference proteome</keyword>
<dbReference type="PANTHER" id="PTHR47642:SF5">
    <property type="entry name" value="ATP-DEPENDENT DNA HELICASE"/>
    <property type="match status" value="1"/>
</dbReference>
<name>A0ABU1M5B9_9HYPH</name>
<proteinExistence type="predicted"/>
<sequence>MNLSPQQDTAIKAVSAWLKDPSGKQTFYLAGYAGTGKTTLARRLAQDIRHVCFGAFTGKAALVLRSKGCDDARTLHSLIYKIENPNSPIPRFVKNPDSEAAVADLVIVDEVSMVGEELGRDLLSFGTRVLVLGDPAQLPPVKGEGFFTAGDPDFMLTEVHRQAADNPIIAMSMKVRLGETLDFGSFGNSRIIRRDQLEQSQVLDADQILVGKNDTRRRYNRRIRDLKGITGNFQVNDRVVCLKNNREMGLLNGGIWNVDKVLRQSSDISTMHVSPLDSGMTKQPVEVVTHHAWTRGQERDLDWKAARRFQPFDYAYALTCHKAQGSQWDNVMIFDEGGIFPEPERWLYTAITRAAEKVTVVQ</sequence>
<reference evidence="2 3" key="1">
    <citation type="submission" date="2023-07" db="EMBL/GenBank/DDBJ databases">
        <title>Sorghum-associated microbial communities from plants grown in Nebraska, USA.</title>
        <authorList>
            <person name="Schachtman D."/>
        </authorList>
    </citation>
    <scope>NUCLEOTIDE SEQUENCE [LARGE SCALE GENOMIC DNA]</scope>
    <source>
        <strain evidence="2 3">DS1730</strain>
    </source>
</reference>
<dbReference type="InterPro" id="IPR027785">
    <property type="entry name" value="UvrD-like_helicase_C"/>
</dbReference>